<reference evidence="3 4" key="1">
    <citation type="journal article" date="2018" name="Nat. Ecol. Evol.">
        <title>Shark genomes provide insights into elasmobranch evolution and the origin of vertebrates.</title>
        <authorList>
            <person name="Hara Y"/>
            <person name="Yamaguchi K"/>
            <person name="Onimaru K"/>
            <person name="Kadota M"/>
            <person name="Koyanagi M"/>
            <person name="Keeley SD"/>
            <person name="Tatsumi K"/>
            <person name="Tanaka K"/>
            <person name="Motone F"/>
            <person name="Kageyama Y"/>
            <person name="Nozu R"/>
            <person name="Adachi N"/>
            <person name="Nishimura O"/>
            <person name="Nakagawa R"/>
            <person name="Tanegashima C"/>
            <person name="Kiyatake I"/>
            <person name="Matsumoto R"/>
            <person name="Murakumo K"/>
            <person name="Nishida K"/>
            <person name="Terakita A"/>
            <person name="Kuratani S"/>
            <person name="Sato K"/>
            <person name="Hyodo S Kuraku.S."/>
        </authorList>
    </citation>
    <scope>NUCLEOTIDE SEQUENCE [LARGE SCALE GENOMIC DNA]</scope>
</reference>
<feature type="compositionally biased region" description="Basic and acidic residues" evidence="2">
    <location>
        <begin position="27"/>
        <end position="102"/>
    </location>
</feature>
<evidence type="ECO:0000313" key="4">
    <source>
        <dbReference type="Proteomes" id="UP000288216"/>
    </source>
</evidence>
<comment type="caution">
    <text evidence="3">The sequence shown here is derived from an EMBL/GenBank/DDBJ whole genome shotgun (WGS) entry which is preliminary data.</text>
</comment>
<feature type="region of interest" description="Disordered" evidence="2">
    <location>
        <begin position="345"/>
        <end position="390"/>
    </location>
</feature>
<proteinExistence type="predicted"/>
<organism evidence="3 4">
    <name type="scientific">Scyliorhinus torazame</name>
    <name type="common">Cloudy catshark</name>
    <name type="synonym">Catulus torazame</name>
    <dbReference type="NCBI Taxonomy" id="75743"/>
    <lineage>
        <taxon>Eukaryota</taxon>
        <taxon>Metazoa</taxon>
        <taxon>Chordata</taxon>
        <taxon>Craniata</taxon>
        <taxon>Vertebrata</taxon>
        <taxon>Chondrichthyes</taxon>
        <taxon>Elasmobranchii</taxon>
        <taxon>Galeomorphii</taxon>
        <taxon>Galeoidea</taxon>
        <taxon>Carcharhiniformes</taxon>
        <taxon>Scyliorhinidae</taxon>
        <taxon>Scyliorhinus</taxon>
    </lineage>
</organism>
<evidence type="ECO:0000313" key="3">
    <source>
        <dbReference type="EMBL" id="GCB83010.1"/>
    </source>
</evidence>
<feature type="non-terminal residue" evidence="3">
    <location>
        <position position="657"/>
    </location>
</feature>
<evidence type="ECO:0000256" key="1">
    <source>
        <dbReference type="SAM" id="Coils"/>
    </source>
</evidence>
<feature type="compositionally biased region" description="Basic and acidic residues" evidence="2">
    <location>
        <begin position="141"/>
        <end position="165"/>
    </location>
</feature>
<sequence length="657" mass="72013">MAGRGREIPGEPGEPGRGREIPGAPGRGREIPGEPGEPGRGREIPGEPGEPGRGREIPGEPGRGREIPGEPGRGREIPGEPGEPGRGREIPGEPGEPGRCREIPGAPGRGREIPGEPGEPGDPGRGREIPGRGQEIPGEPGRGREIPGEPGRGREIPRDPGRSRESFPSIPMVVMPLPQWTGPRLAQLRLNPSIRRSAIPTPRDATTFGKDKLFRERSRTLPSRKAAGPDGSDSVTPTGKPQTVSAPRAGSEGAEQSRLRIQVRELLAEAQVKELEMGRLRCELKRQQDKHRKQLPEEKWGSDNIESQLLELQEKTRGFQQEVQDPRTEKGVLQERLLSLEQLREAAESDTDGNSLSLDVSPNSDPGNSLQTPSSLDRNRTRGPDNTSMAINGVQSHSLISHTNSGTPSLHSVGCDTALDPPTIGSNGLQAIPHSSDASSEGLMKDMAEKIEQMEQKHHSTAEELQATLQELSDQQLLLQELTAENEKLLEEKRTLEVSLQQQAARQKVSQDGQRVSRGSEIGDSAEPDQDKLPVSNCWSLEQEQPGTDLLVKSLREKVRNLQLLLEAEREGNASNTETRPNCHHEYSEQANQMELENQKKEELKVGEGAAEMGMLQEVLRETQCEKERLQLECSALRETSRQNTSEIIRLHSLVVK</sequence>
<feature type="region of interest" description="Disordered" evidence="2">
    <location>
        <begin position="193"/>
        <end position="257"/>
    </location>
</feature>
<feature type="compositionally biased region" description="Polar residues" evidence="2">
    <location>
        <begin position="505"/>
        <end position="514"/>
    </location>
</feature>
<keyword evidence="1" id="KW-0175">Coiled coil</keyword>
<dbReference type="OMA" id="TENCEVQ"/>
<feature type="compositionally biased region" description="Polar residues" evidence="2">
    <location>
        <begin position="352"/>
        <end position="376"/>
    </location>
</feature>
<feature type="compositionally biased region" description="Polar residues" evidence="2">
    <location>
        <begin position="233"/>
        <end position="245"/>
    </location>
</feature>
<dbReference type="OrthoDB" id="21607at2759"/>
<gene>
    <name evidence="3" type="ORF">scyTo_0023892</name>
</gene>
<feature type="coiled-coil region" evidence="1">
    <location>
        <begin position="552"/>
        <end position="640"/>
    </location>
</feature>
<feature type="region of interest" description="Disordered" evidence="2">
    <location>
        <begin position="1"/>
        <end position="176"/>
    </location>
</feature>
<feature type="compositionally biased region" description="Basic and acidic residues" evidence="2">
    <location>
        <begin position="209"/>
        <end position="219"/>
    </location>
</feature>
<evidence type="ECO:0000256" key="2">
    <source>
        <dbReference type="SAM" id="MobiDB-lite"/>
    </source>
</evidence>
<dbReference type="Proteomes" id="UP000288216">
    <property type="component" value="Unassembled WGS sequence"/>
</dbReference>
<accession>A0A401QC96</accession>
<feature type="compositionally biased region" description="Basic and acidic residues" evidence="2">
    <location>
        <begin position="1"/>
        <end position="20"/>
    </location>
</feature>
<dbReference type="EMBL" id="BFAA01035394">
    <property type="protein sequence ID" value="GCB83010.1"/>
    <property type="molecule type" value="Genomic_DNA"/>
</dbReference>
<keyword evidence="4" id="KW-1185">Reference proteome</keyword>
<name>A0A401QC96_SCYTO</name>
<feature type="region of interest" description="Disordered" evidence="2">
    <location>
        <begin position="505"/>
        <end position="534"/>
    </location>
</feature>
<protein>
    <submittedName>
        <fullName evidence="3">Uncharacterized protein</fullName>
    </submittedName>
</protein>
<dbReference type="AlphaFoldDB" id="A0A401QC96"/>